<gene>
    <name evidence="2" type="ORF">PLEPLA_LOCUS11949</name>
</gene>
<reference evidence="2" key="1">
    <citation type="submission" date="2020-03" db="EMBL/GenBank/DDBJ databases">
        <authorList>
            <person name="Weist P."/>
        </authorList>
    </citation>
    <scope>NUCLEOTIDE SEQUENCE</scope>
</reference>
<proteinExistence type="predicted"/>
<dbReference type="EMBL" id="CADEAL010000701">
    <property type="protein sequence ID" value="CAB1424028.1"/>
    <property type="molecule type" value="Genomic_DNA"/>
</dbReference>
<name>A0A9N7U3K2_PLEPL</name>
<evidence type="ECO:0000313" key="3">
    <source>
        <dbReference type="Proteomes" id="UP001153269"/>
    </source>
</evidence>
<sequence>MPAWKTLKWIVKEQMEEAALREHESTSRSGVNESTFRSPRARPPSRTTINQPCESCDPLCQAPLIDYTALVTAFIVNEAAARSQTSSPEIIRLDVKQMRVETVPNSDSPRYRTISQTADESIHISVSAKAKP</sequence>
<dbReference type="AlphaFoldDB" id="A0A9N7U3K2"/>
<evidence type="ECO:0000256" key="1">
    <source>
        <dbReference type="SAM" id="MobiDB-lite"/>
    </source>
</evidence>
<organism evidence="2 3">
    <name type="scientific">Pleuronectes platessa</name>
    <name type="common">European plaice</name>
    <dbReference type="NCBI Taxonomy" id="8262"/>
    <lineage>
        <taxon>Eukaryota</taxon>
        <taxon>Metazoa</taxon>
        <taxon>Chordata</taxon>
        <taxon>Craniata</taxon>
        <taxon>Vertebrata</taxon>
        <taxon>Euteleostomi</taxon>
        <taxon>Actinopterygii</taxon>
        <taxon>Neopterygii</taxon>
        <taxon>Teleostei</taxon>
        <taxon>Neoteleostei</taxon>
        <taxon>Acanthomorphata</taxon>
        <taxon>Carangaria</taxon>
        <taxon>Pleuronectiformes</taxon>
        <taxon>Pleuronectoidei</taxon>
        <taxon>Pleuronectidae</taxon>
        <taxon>Pleuronectes</taxon>
    </lineage>
</organism>
<evidence type="ECO:0000313" key="2">
    <source>
        <dbReference type="EMBL" id="CAB1424028.1"/>
    </source>
</evidence>
<feature type="compositionally biased region" description="Low complexity" evidence="1">
    <location>
        <begin position="34"/>
        <end position="48"/>
    </location>
</feature>
<comment type="caution">
    <text evidence="2">The sequence shown here is derived from an EMBL/GenBank/DDBJ whole genome shotgun (WGS) entry which is preliminary data.</text>
</comment>
<accession>A0A9N7U3K2</accession>
<protein>
    <submittedName>
        <fullName evidence="2">Uncharacterized protein</fullName>
    </submittedName>
</protein>
<keyword evidence="3" id="KW-1185">Reference proteome</keyword>
<feature type="region of interest" description="Disordered" evidence="1">
    <location>
        <begin position="20"/>
        <end position="50"/>
    </location>
</feature>
<dbReference type="Proteomes" id="UP001153269">
    <property type="component" value="Unassembled WGS sequence"/>
</dbReference>